<sequence length="184" mass="19770">MTGSAAVRRLVAGLAGVAAMTAAEKLEQAFTRRPNSYVPAHTLERLLGLPYKPDEERLVMNWAMHWGQGVLLGAVRGVMAERGVRGPAGSFLFMNLRLLNDQALENATRVGAPPWKWPVDEQVVDLLHKAVYAFVSGAVADRLIAGPDRPPELSLGQPNPRAERDQASPRPRAGTDGGGEEATG</sequence>
<feature type="region of interest" description="Disordered" evidence="1">
    <location>
        <begin position="146"/>
        <end position="184"/>
    </location>
</feature>
<feature type="compositionally biased region" description="Gly residues" evidence="1">
    <location>
        <begin position="175"/>
        <end position="184"/>
    </location>
</feature>
<dbReference type="EMBL" id="CADCTO010000001">
    <property type="protein sequence ID" value="CAA9210734.1"/>
    <property type="molecule type" value="Genomic_DNA"/>
</dbReference>
<evidence type="ECO:0000313" key="2">
    <source>
        <dbReference type="EMBL" id="CAA9210734.1"/>
    </source>
</evidence>
<name>A0A6J4H1X1_9BACT</name>
<evidence type="ECO:0000256" key="1">
    <source>
        <dbReference type="SAM" id="MobiDB-lite"/>
    </source>
</evidence>
<dbReference type="AlphaFoldDB" id="A0A6J4H1X1"/>
<reference evidence="2" key="1">
    <citation type="submission" date="2020-02" db="EMBL/GenBank/DDBJ databases">
        <authorList>
            <person name="Meier V. D."/>
        </authorList>
    </citation>
    <scope>NUCLEOTIDE SEQUENCE</scope>
    <source>
        <strain evidence="2">AVDCRST_MAG63</strain>
    </source>
</reference>
<accession>A0A6J4H1X1</accession>
<gene>
    <name evidence="2" type="ORF">AVDCRST_MAG63-1531</name>
</gene>
<organism evidence="2">
    <name type="scientific">uncultured Armatimonadetes bacterium</name>
    <dbReference type="NCBI Taxonomy" id="157466"/>
    <lineage>
        <taxon>Bacteria</taxon>
        <taxon>Bacillati</taxon>
        <taxon>Armatimonadota</taxon>
        <taxon>environmental samples</taxon>
    </lineage>
</organism>
<protein>
    <submittedName>
        <fullName evidence="2">Uncharacterized protein</fullName>
    </submittedName>
</protein>
<proteinExistence type="predicted"/>